<organism evidence="5 6">
    <name type="scientific">Anaerohalosphaera lusitana</name>
    <dbReference type="NCBI Taxonomy" id="1936003"/>
    <lineage>
        <taxon>Bacteria</taxon>
        <taxon>Pseudomonadati</taxon>
        <taxon>Planctomycetota</taxon>
        <taxon>Phycisphaerae</taxon>
        <taxon>Sedimentisphaerales</taxon>
        <taxon>Anaerohalosphaeraceae</taxon>
        <taxon>Anaerohalosphaera</taxon>
    </lineage>
</organism>
<dbReference type="OrthoDB" id="9777444at2"/>
<feature type="signal peptide" evidence="2">
    <location>
        <begin position="1"/>
        <end position="21"/>
    </location>
</feature>
<keyword evidence="6" id="KW-1185">Reference proteome</keyword>
<dbReference type="InterPro" id="IPR025554">
    <property type="entry name" value="DUF4140"/>
</dbReference>
<feature type="chain" id="PRO_5010698176" description="Mucoidy inhibitor MuiA family protein" evidence="2">
    <location>
        <begin position="22"/>
        <end position="585"/>
    </location>
</feature>
<name>A0A1U9NIV1_9BACT</name>
<dbReference type="PANTHER" id="PTHR31005">
    <property type="entry name" value="DUF4139 DOMAIN-CONTAINING PROTEIN"/>
    <property type="match status" value="1"/>
</dbReference>
<protein>
    <recommendedName>
        <fullName evidence="7">Mucoidy inhibitor MuiA family protein</fullName>
    </recommendedName>
</protein>
<feature type="coiled-coil region" evidence="1">
    <location>
        <begin position="93"/>
        <end position="120"/>
    </location>
</feature>
<gene>
    <name evidence="5" type="ORF">STSP2_01014</name>
</gene>
<evidence type="ECO:0000256" key="1">
    <source>
        <dbReference type="SAM" id="Coils"/>
    </source>
</evidence>
<dbReference type="STRING" id="1936003.STSP2_01014"/>
<reference evidence="6" key="1">
    <citation type="submission" date="2017-02" db="EMBL/GenBank/DDBJ databases">
        <title>Comparative genomics and description of representatives of a novel lineage of planctomycetes thriving in anoxic sediments.</title>
        <authorList>
            <person name="Spring S."/>
            <person name="Bunk B."/>
            <person name="Sproer C."/>
        </authorList>
    </citation>
    <scope>NUCLEOTIDE SEQUENCE [LARGE SCALE GENOMIC DNA]</scope>
    <source>
        <strain evidence="6">ST-NAGAB-D1</strain>
    </source>
</reference>
<sequence length="585" mass="65242" precursor="true">MKHTATLFITILLTTAMLAPAAEPQTTTGQITDVTVYHGQALVTRTLDLELPTGTSEVVVDDLPNHILPDSIYALSDNGTKVISIRYRNQPVEEDTRQEIKELEERIEQVNNEITEANRQKMIGQDMNVFYKGLWGLSVDGTDADLEHGLIKANEIEKLTMHLEDRYVEWHNQMTEMMFRINELNQQLDFLKRQRDELNAGSSKTKRQAVLYLQSPSKTQANVTVNYLVNGANWIPSYNLRAVPDESTARIEYNAVVNQTSGENWNNVAVELSTAQPTMTATPPTLQPMEITLSARTGRTNQPPTKFGLPAMPGMKHDQSAVSNLRSLNSARQRASQGGVKAQQQLEKLAMGNQMLEFSMAADEVKAFKKAIAETPLVEGISVTYKLPGRMTLPSRSDQQIVTIAASDVPAEFTLVATPLLTDYVYLQGELTNSSDIIFLPGKASIFRNGEFAGTGDMPLVTVGEKFTTGFGADSQVQAVRLLEDKITRIQGGNQIDTYTYKITIKNYKDTETSLRLLDRLPYTEDKSIRIELTDAKPKLAEKKPEKGILTWNLTLPPDTTADNATTVSYTYTMEYDKSMRINTK</sequence>
<dbReference type="Proteomes" id="UP000189674">
    <property type="component" value="Chromosome"/>
</dbReference>
<dbReference type="InterPro" id="IPR011935">
    <property type="entry name" value="CHP02231"/>
</dbReference>
<keyword evidence="2" id="KW-0732">Signal</keyword>
<dbReference type="PANTHER" id="PTHR31005:SF8">
    <property type="entry name" value="DUF4139 DOMAIN-CONTAINING PROTEIN"/>
    <property type="match status" value="1"/>
</dbReference>
<dbReference type="KEGG" id="alus:STSP2_01014"/>
<evidence type="ECO:0000259" key="4">
    <source>
        <dbReference type="Pfam" id="PF13600"/>
    </source>
</evidence>
<feature type="coiled-coil region" evidence="1">
    <location>
        <begin position="174"/>
        <end position="201"/>
    </location>
</feature>
<feature type="domain" description="DUF4140" evidence="4">
    <location>
        <begin position="34"/>
        <end position="121"/>
    </location>
</feature>
<feature type="domain" description="DUF4139" evidence="3">
    <location>
        <begin position="223"/>
        <end position="572"/>
    </location>
</feature>
<evidence type="ECO:0000313" key="6">
    <source>
        <dbReference type="Proteomes" id="UP000189674"/>
    </source>
</evidence>
<dbReference type="EMBL" id="CP019791">
    <property type="protein sequence ID" value="AQT67862.1"/>
    <property type="molecule type" value="Genomic_DNA"/>
</dbReference>
<dbReference type="Pfam" id="PF13598">
    <property type="entry name" value="DUF4139"/>
    <property type="match status" value="1"/>
</dbReference>
<evidence type="ECO:0000259" key="3">
    <source>
        <dbReference type="Pfam" id="PF13598"/>
    </source>
</evidence>
<evidence type="ECO:0008006" key="7">
    <source>
        <dbReference type="Google" id="ProtNLM"/>
    </source>
</evidence>
<dbReference type="RefSeq" id="WP_146660367.1">
    <property type="nucleotide sequence ID" value="NZ_CP019791.1"/>
</dbReference>
<dbReference type="NCBIfam" id="TIGR02231">
    <property type="entry name" value="mucoidy inhibitor MuiA family protein"/>
    <property type="match status" value="1"/>
</dbReference>
<evidence type="ECO:0000313" key="5">
    <source>
        <dbReference type="EMBL" id="AQT67862.1"/>
    </source>
</evidence>
<dbReference type="InterPro" id="IPR037291">
    <property type="entry name" value="DUF4139"/>
</dbReference>
<dbReference type="Pfam" id="PF13600">
    <property type="entry name" value="DUF4140"/>
    <property type="match status" value="1"/>
</dbReference>
<keyword evidence="1" id="KW-0175">Coiled coil</keyword>
<accession>A0A1U9NIV1</accession>
<proteinExistence type="predicted"/>
<dbReference type="AlphaFoldDB" id="A0A1U9NIV1"/>
<evidence type="ECO:0000256" key="2">
    <source>
        <dbReference type="SAM" id="SignalP"/>
    </source>
</evidence>